<dbReference type="Gene3D" id="2.130.10.10">
    <property type="entry name" value="YVTN repeat-like/Quinoprotein amine dehydrogenase"/>
    <property type="match status" value="3"/>
</dbReference>
<dbReference type="InterPro" id="IPR002477">
    <property type="entry name" value="Peptidoglycan-bd-like"/>
</dbReference>
<dbReference type="Pfam" id="PF00656">
    <property type="entry name" value="Peptidase_C14"/>
    <property type="match status" value="1"/>
</dbReference>
<dbReference type="PANTHER" id="PTHR19879">
    <property type="entry name" value="TRANSCRIPTION INITIATION FACTOR TFIID"/>
    <property type="match status" value="1"/>
</dbReference>
<feature type="domain" description="Peptidase C14 caspase" evidence="2">
    <location>
        <begin position="775"/>
        <end position="1017"/>
    </location>
</feature>
<dbReference type="Pfam" id="PF01471">
    <property type="entry name" value="PG_binding_1"/>
    <property type="match status" value="1"/>
</dbReference>
<dbReference type="InterPro" id="IPR001680">
    <property type="entry name" value="WD40_rpt"/>
</dbReference>
<proteinExistence type="predicted"/>
<dbReference type="PATRIC" id="fig|1429438.4.peg.705"/>
<dbReference type="Proteomes" id="UP000019141">
    <property type="component" value="Unassembled WGS sequence"/>
</dbReference>
<name>W4LY33_ENTF1</name>
<evidence type="ECO:0000313" key="5">
    <source>
        <dbReference type="Proteomes" id="UP000019141"/>
    </source>
</evidence>
<dbReference type="SMART" id="SM00320">
    <property type="entry name" value="WD40"/>
    <property type="match status" value="6"/>
</dbReference>
<dbReference type="InterPro" id="IPR036365">
    <property type="entry name" value="PGBD-like_sf"/>
</dbReference>
<keyword evidence="1" id="KW-0853">WD repeat</keyword>
<accession>W4LY33</accession>
<dbReference type="Gene3D" id="1.10.101.10">
    <property type="entry name" value="PGBD-like superfamily/PGBD"/>
    <property type="match status" value="1"/>
</dbReference>
<organism evidence="4 5">
    <name type="scientific">Entotheonella factor</name>
    <dbReference type="NCBI Taxonomy" id="1429438"/>
    <lineage>
        <taxon>Bacteria</taxon>
        <taxon>Pseudomonadati</taxon>
        <taxon>Nitrospinota/Tectimicrobiota group</taxon>
        <taxon>Candidatus Tectimicrobiota</taxon>
        <taxon>Candidatus Entotheonellia</taxon>
        <taxon>Candidatus Entotheonellales</taxon>
        <taxon>Candidatus Entotheonellaceae</taxon>
        <taxon>Candidatus Entotheonella</taxon>
    </lineage>
</organism>
<reference evidence="4 5" key="1">
    <citation type="journal article" date="2014" name="Nature">
        <title>An environmental bacterial taxon with a large and distinct metabolic repertoire.</title>
        <authorList>
            <person name="Wilson M.C."/>
            <person name="Mori T."/>
            <person name="Ruckert C."/>
            <person name="Uria A.R."/>
            <person name="Helf M.J."/>
            <person name="Takada K."/>
            <person name="Gernert C."/>
            <person name="Steffens U.A."/>
            <person name="Heycke N."/>
            <person name="Schmitt S."/>
            <person name="Rinke C."/>
            <person name="Helfrich E.J."/>
            <person name="Brachmann A.O."/>
            <person name="Gurgui C."/>
            <person name="Wakimoto T."/>
            <person name="Kracht M."/>
            <person name="Crusemann M."/>
            <person name="Hentschel U."/>
            <person name="Abe I."/>
            <person name="Matsunaga S."/>
            <person name="Kalinowski J."/>
            <person name="Takeyama H."/>
            <person name="Piel J."/>
        </authorList>
    </citation>
    <scope>NUCLEOTIDE SEQUENCE [LARGE SCALE GENOMIC DNA]</scope>
    <source>
        <strain evidence="5">TSY1</strain>
    </source>
</reference>
<dbReference type="InterPro" id="IPR013783">
    <property type="entry name" value="Ig-like_fold"/>
</dbReference>
<dbReference type="Pfam" id="PF00400">
    <property type="entry name" value="WD40"/>
    <property type="match status" value="2"/>
</dbReference>
<dbReference type="SUPFAM" id="SSF47090">
    <property type="entry name" value="PGBD-like"/>
    <property type="match status" value="1"/>
</dbReference>
<dbReference type="SUPFAM" id="SSF52129">
    <property type="entry name" value="Caspase-like"/>
    <property type="match status" value="1"/>
</dbReference>
<comment type="caution">
    <text evidence="4">The sequence shown here is derived from an EMBL/GenBank/DDBJ whole genome shotgun (WGS) entry which is preliminary data.</text>
</comment>
<dbReference type="InterPro" id="IPR011047">
    <property type="entry name" value="Quinoprotein_ADH-like_sf"/>
</dbReference>
<dbReference type="InterPro" id="IPR036366">
    <property type="entry name" value="PGBDSf"/>
</dbReference>
<dbReference type="InterPro" id="IPR015943">
    <property type="entry name" value="WD40/YVTN_repeat-like_dom_sf"/>
</dbReference>
<evidence type="ECO:0000259" key="3">
    <source>
        <dbReference type="Pfam" id="PF01471"/>
    </source>
</evidence>
<dbReference type="PANTHER" id="PTHR19879:SF9">
    <property type="entry name" value="TRANSCRIPTION INITIATION FACTOR TFIID SUBUNIT 5"/>
    <property type="match status" value="1"/>
</dbReference>
<dbReference type="AlphaFoldDB" id="W4LY33"/>
<keyword evidence="5" id="KW-1185">Reference proteome</keyword>
<dbReference type="HOGENOM" id="CLU_009283_0_0_7"/>
<evidence type="ECO:0000313" key="4">
    <source>
        <dbReference type="EMBL" id="ETX02671.1"/>
    </source>
</evidence>
<dbReference type="EMBL" id="AZHW01000116">
    <property type="protein sequence ID" value="ETX02671.1"/>
    <property type="molecule type" value="Genomic_DNA"/>
</dbReference>
<dbReference type="Gene3D" id="3.40.50.1460">
    <property type="match status" value="1"/>
</dbReference>
<dbReference type="PROSITE" id="PS51257">
    <property type="entry name" value="PROKAR_LIPOPROTEIN"/>
    <property type="match status" value="1"/>
</dbReference>
<dbReference type="Gene3D" id="2.60.40.10">
    <property type="entry name" value="Immunoglobulins"/>
    <property type="match status" value="1"/>
</dbReference>
<protein>
    <submittedName>
        <fullName evidence="4">Uncharacterized protein</fullName>
    </submittedName>
</protein>
<feature type="domain" description="Peptidoglycan binding-like" evidence="3">
    <location>
        <begin position="415"/>
        <end position="464"/>
    </location>
</feature>
<dbReference type="GO" id="GO:0004197">
    <property type="term" value="F:cysteine-type endopeptidase activity"/>
    <property type="evidence" value="ECO:0007669"/>
    <property type="project" value="InterPro"/>
</dbReference>
<evidence type="ECO:0000259" key="2">
    <source>
        <dbReference type="Pfam" id="PF00656"/>
    </source>
</evidence>
<dbReference type="PROSITE" id="PS50082">
    <property type="entry name" value="WD_REPEATS_2"/>
    <property type="match status" value="1"/>
</dbReference>
<evidence type="ECO:0000256" key="1">
    <source>
        <dbReference type="PROSITE-ProRule" id="PRU00221"/>
    </source>
</evidence>
<sequence>MFHRRDAIAIIFWLFFWLFTGCGLLGHAFAQPPETPFLRIEAGMHTAPIIRIDVDRAERFLVTASNDKTARVWRLADGELLQVLRPPIGDGDEGKLYAVAISPDGTTVATAGWTGWDWYGSTSIYLFDRASGRLLHRFTDLPGAIYHLAYSAGGQYLAVALERDGIRIYDTYSHQEAARDTDYDGRSNSIEFDSSGRLVTSCYDGYLRLYDKRFKRIARRKAPGGKRPFAVRFSPDGTKIAVGFSDSTAVNILSGADLTFLHAPDTEGMNNDNLGKVAWSSDGQWLYVGGEYNDSSGINPIVQWANAGHGLRTMLLASTNTIMTLRTLSKGRLVFGAQDPMFGVFDRDGDKLLAQLPATVDFRSRRTKALPISHHGASVALDFRTLSSDLRWAYHTARIQVDEGTLHIDSPALTSDVEQLQQALAERGYNPGPIDGIVGPRTEAAIKAFQRDQGMRPDGKLSPILKRQLSVITLQSARTEGLSIRDWYDHYEPKLNDKPLPLEQYEFSRSLAIAPDGQRFLLGTEWYLRLFDRDGKVLWRVAVTGTAWAVNISGDGRLAIVASGDDTLRWYRMSDGAEQLALFVHPDRKRWVLWTPEGFFNAAPGAESLIGYHLNQGPDAEGKFVDVDQLHRHFYRPDLVARRLEDGIEPVLQEALADIGDVRQVLAGGLPPELVLISPAESRQHTRDFDLKINFNDKGGGIGQVIYRVNGAVVGDPTARPIDIPIANYSRPFTLSPGRNVISATAYNRQSTIESKPVEAIVHVDVEARHPSLYVLAVGVADYRDSSLQLQHAANDARAMAKALERQGQRLFKSITVQSLLEREVTQPRINAAFRELSGKVQTHDVFVLYLAGHGVTFDGQYHFIPADLIYDNRKTLRQASVNQDQIARWLGSIAAQKSLILLDTCHSGALTTALKGELGTLFAARGLAEKGAIDKLMRATGRAVIAASTRRQFALEGHEGHGVFTYALLQGLMGQADGHIKRDGYITIDELAAYVADEVPRITQEKWRYEQFPMMQLEGRSFPIGQVHK</sequence>
<dbReference type="GO" id="GO:0006508">
    <property type="term" value="P:proteolysis"/>
    <property type="evidence" value="ECO:0007669"/>
    <property type="project" value="InterPro"/>
</dbReference>
<feature type="repeat" description="WD" evidence="1">
    <location>
        <begin position="42"/>
        <end position="83"/>
    </location>
</feature>
<dbReference type="InterPro" id="IPR011600">
    <property type="entry name" value="Pept_C14_caspase"/>
</dbReference>
<dbReference type="InterPro" id="IPR029030">
    <property type="entry name" value="Caspase-like_dom_sf"/>
</dbReference>
<gene>
    <name evidence="4" type="ORF">ETSY1_02695</name>
</gene>
<dbReference type="SUPFAM" id="SSF50998">
    <property type="entry name" value="Quinoprotein alcohol dehydrogenase-like"/>
    <property type="match status" value="1"/>
</dbReference>